<dbReference type="OrthoDB" id="629685at2"/>
<evidence type="ECO:0000259" key="6">
    <source>
        <dbReference type="Pfam" id="PF14378"/>
    </source>
</evidence>
<dbReference type="STRING" id="1440774.Y900_024865"/>
<protein>
    <submittedName>
        <fullName evidence="7">Phosphoesterase</fullName>
    </submittedName>
</protein>
<dbReference type="Proteomes" id="UP000022835">
    <property type="component" value="Unassembled WGS sequence"/>
</dbReference>
<feature type="transmembrane region" description="Helical" evidence="5">
    <location>
        <begin position="171"/>
        <end position="189"/>
    </location>
</feature>
<evidence type="ECO:0000313" key="7">
    <source>
        <dbReference type="EMBL" id="KDF02072.1"/>
    </source>
</evidence>
<dbReference type="PANTHER" id="PTHR31310:SF7">
    <property type="entry name" value="PA-PHOSPHATASE RELATED-FAMILY PROTEIN DDB_G0268928"/>
    <property type="match status" value="1"/>
</dbReference>
<dbReference type="EMBL" id="JALN02000001">
    <property type="protein sequence ID" value="KDF02072.1"/>
    <property type="molecule type" value="Genomic_DNA"/>
</dbReference>
<sequence length="383" mass="41815">MTAVDVEPEAPQRDPDPHTNRLALIRRIAIVIWLAGIVSWTATNGLALNRELVLLYVCSGLLAASIGRRRVLLIVRDWLPFAAVLIVYDLSRGAAGLIGTPTQWVWQPEVDRRMFGVVPTVWLQEHLKMPSPPWWEVVISTVYMSFFILPYVVAGVLWLRDRAEWKAFVRRFLALSFAALAIYAVLPAAPPWAAARCEPADVAGGPSAPPCMFGPVPRADGGLLGPVTTQHPGANDVVERISSRGFGMLHLDVARALLDEGQASVNLVAAIPSLHAGLSAMIAAFLWGRVARRWRPLLAGYVMIMAFTLVYAAEHYVIDLLLGWSLAAVTVLVVRRYERRRLAAAGPAGEIEWPTDSAELGENVLDACPGHLGPPLREATGQL</sequence>
<evidence type="ECO:0000256" key="5">
    <source>
        <dbReference type="SAM" id="Phobius"/>
    </source>
</evidence>
<dbReference type="InterPro" id="IPR036938">
    <property type="entry name" value="PAP2/HPO_sf"/>
</dbReference>
<dbReference type="Pfam" id="PF14378">
    <property type="entry name" value="PAP2_3"/>
    <property type="match status" value="1"/>
</dbReference>
<name>A0A064CQX2_9MYCO</name>
<feature type="domain" description="Inositolphosphotransferase Aur1/Ipt1" evidence="6">
    <location>
        <begin position="117"/>
        <end position="332"/>
    </location>
</feature>
<evidence type="ECO:0000256" key="2">
    <source>
        <dbReference type="ARBA" id="ARBA00022692"/>
    </source>
</evidence>
<keyword evidence="2 5" id="KW-0812">Transmembrane</keyword>
<evidence type="ECO:0000256" key="3">
    <source>
        <dbReference type="ARBA" id="ARBA00022989"/>
    </source>
</evidence>
<feature type="transmembrane region" description="Helical" evidence="5">
    <location>
        <begin position="294"/>
        <end position="311"/>
    </location>
</feature>
<accession>A0A064CQX2</accession>
<feature type="transmembrane region" description="Helical" evidence="5">
    <location>
        <begin position="317"/>
        <end position="334"/>
    </location>
</feature>
<organism evidence="7 8">
    <name type="scientific">Mycolicibacterium aromaticivorans JS19b1 = JCM 16368</name>
    <dbReference type="NCBI Taxonomy" id="1440774"/>
    <lineage>
        <taxon>Bacteria</taxon>
        <taxon>Bacillati</taxon>
        <taxon>Actinomycetota</taxon>
        <taxon>Actinomycetes</taxon>
        <taxon>Mycobacteriales</taxon>
        <taxon>Mycobacteriaceae</taxon>
        <taxon>Mycolicibacterium</taxon>
    </lineage>
</organism>
<reference evidence="7" key="1">
    <citation type="submission" date="2014-05" db="EMBL/GenBank/DDBJ databases">
        <title>Genome sequence of Mycobacterium aromaticivorans strain JS19b1T (= DSM 45407T).</title>
        <authorList>
            <person name="Kwak Y."/>
            <person name="Park G.-S."/>
            <person name="Li Q.X."/>
            <person name="Lee S.-E."/>
            <person name="Shin J.-H."/>
        </authorList>
    </citation>
    <scope>NUCLEOTIDE SEQUENCE [LARGE SCALE GENOMIC DNA]</scope>
    <source>
        <strain evidence="7">JS19b1</strain>
    </source>
</reference>
<dbReference type="Gene3D" id="1.20.144.10">
    <property type="entry name" value="Phosphatidic acid phosphatase type 2/haloperoxidase"/>
    <property type="match status" value="1"/>
</dbReference>
<feature type="transmembrane region" description="Helical" evidence="5">
    <location>
        <begin position="24"/>
        <end position="42"/>
    </location>
</feature>
<proteinExistence type="predicted"/>
<keyword evidence="3 5" id="KW-1133">Transmembrane helix</keyword>
<evidence type="ECO:0000256" key="1">
    <source>
        <dbReference type="ARBA" id="ARBA00004141"/>
    </source>
</evidence>
<dbReference type="InterPro" id="IPR026841">
    <property type="entry name" value="Aur1/Ipt1"/>
</dbReference>
<comment type="subcellular location">
    <subcellularLocation>
        <location evidence="1">Membrane</location>
        <topology evidence="1">Multi-pass membrane protein</topology>
    </subcellularLocation>
</comment>
<evidence type="ECO:0000256" key="4">
    <source>
        <dbReference type="ARBA" id="ARBA00023136"/>
    </source>
</evidence>
<feature type="transmembrane region" description="Helical" evidence="5">
    <location>
        <begin position="137"/>
        <end position="159"/>
    </location>
</feature>
<evidence type="ECO:0000313" key="8">
    <source>
        <dbReference type="Proteomes" id="UP000022835"/>
    </source>
</evidence>
<dbReference type="SUPFAM" id="SSF48317">
    <property type="entry name" value="Acid phosphatase/Vanadium-dependent haloperoxidase"/>
    <property type="match status" value="1"/>
</dbReference>
<dbReference type="AlphaFoldDB" id="A0A064CQX2"/>
<feature type="transmembrane region" description="Helical" evidence="5">
    <location>
        <begin position="267"/>
        <end position="287"/>
    </location>
</feature>
<keyword evidence="4 5" id="KW-0472">Membrane</keyword>
<dbReference type="eggNOG" id="COG0671">
    <property type="taxonomic scope" value="Bacteria"/>
</dbReference>
<dbReference type="PANTHER" id="PTHR31310">
    <property type="match status" value="1"/>
</dbReference>
<dbReference type="InterPro" id="IPR052185">
    <property type="entry name" value="IPC_Synthase-Related"/>
</dbReference>
<dbReference type="RefSeq" id="WP_081845221.1">
    <property type="nucleotide sequence ID" value="NZ_JALN02000001.1"/>
</dbReference>
<keyword evidence="8" id="KW-1185">Reference proteome</keyword>
<feature type="transmembrane region" description="Helical" evidence="5">
    <location>
        <begin position="48"/>
        <end position="66"/>
    </location>
</feature>
<gene>
    <name evidence="7" type="ORF">Y900_024865</name>
</gene>
<comment type="caution">
    <text evidence="7">The sequence shown here is derived from an EMBL/GenBank/DDBJ whole genome shotgun (WGS) entry which is preliminary data.</text>
</comment>
<dbReference type="GO" id="GO:0016020">
    <property type="term" value="C:membrane"/>
    <property type="evidence" value="ECO:0007669"/>
    <property type="project" value="UniProtKB-SubCell"/>
</dbReference>